<dbReference type="InterPro" id="IPR019660">
    <property type="entry name" value="Put_sensory_transdc_reg_YbjN"/>
</dbReference>
<protein>
    <submittedName>
        <fullName evidence="1">YbjN domain-containing protein</fullName>
    </submittedName>
</protein>
<evidence type="ECO:0000313" key="2">
    <source>
        <dbReference type="Proteomes" id="UP001430755"/>
    </source>
</evidence>
<comment type="caution">
    <text evidence="1">The sequence shown here is derived from an EMBL/GenBank/DDBJ whole genome shotgun (WGS) entry which is preliminary data.</text>
</comment>
<gene>
    <name evidence="1" type="ORF">LPT13_05675</name>
</gene>
<keyword evidence="2" id="KW-1185">Reference proteome</keyword>
<dbReference type="EMBL" id="JAJMLW010000002">
    <property type="protein sequence ID" value="MCI2241842.1"/>
    <property type="molecule type" value="Genomic_DNA"/>
</dbReference>
<organism evidence="1 2">
    <name type="scientific">Adlercreutzia faecimuris</name>
    <dbReference type="NCBI Taxonomy" id="2897341"/>
    <lineage>
        <taxon>Bacteria</taxon>
        <taxon>Bacillati</taxon>
        <taxon>Actinomycetota</taxon>
        <taxon>Coriobacteriia</taxon>
        <taxon>Eggerthellales</taxon>
        <taxon>Eggerthellaceae</taxon>
        <taxon>Adlercreutzia</taxon>
    </lineage>
</organism>
<name>A0ABS9WG54_9ACTN</name>
<dbReference type="Pfam" id="PF10722">
    <property type="entry name" value="YbjN"/>
    <property type="match status" value="1"/>
</dbReference>
<evidence type="ECO:0000313" key="1">
    <source>
        <dbReference type="EMBL" id="MCI2241842.1"/>
    </source>
</evidence>
<reference evidence="1" key="1">
    <citation type="submission" date="2021-11" db="EMBL/GenBank/DDBJ databases">
        <title>A Novel Adlercreutzia Species, isolated from a Allomyrina dichotoma larva feces.</title>
        <authorList>
            <person name="Suh M.K."/>
        </authorList>
    </citation>
    <scope>NUCLEOTIDE SEQUENCE</scope>
    <source>
        <strain evidence="1">JBNU-10</strain>
    </source>
</reference>
<sequence>MADAASQALDFERALEAHGLKFDRVEVAEGDKPLVALNFGGGDFSYNHVRIHVFFDFDGESAQVVTSPIASIPADKTAAVLLAVNSANTRFRWVKFYIDDDNDLIAEADAIISEPTAGEVLTELVGRTASIIDDVYADFMRAVWA</sequence>
<accession>A0ABS9WG54</accession>
<dbReference type="Proteomes" id="UP001430755">
    <property type="component" value="Unassembled WGS sequence"/>
</dbReference>
<dbReference type="RefSeq" id="WP_242164481.1">
    <property type="nucleotide sequence ID" value="NZ_JAJMLW010000002.1"/>
</dbReference>
<proteinExistence type="predicted"/>